<feature type="non-terminal residue" evidence="1">
    <location>
        <position position="109"/>
    </location>
</feature>
<evidence type="ECO:0000313" key="1">
    <source>
        <dbReference type="EMBL" id="JAT14733.1"/>
    </source>
</evidence>
<gene>
    <name evidence="1" type="ORF">g.5269</name>
</gene>
<sequence length="109" mass="11671">MSYSVPMVPFTPSSVVNDPLPPGFEPASQLPPPLLAPPLRQLAKVVYESSPMSYSVPMVPFTPSSVVNDPLPPGFEPASQLPPPLLAPPLRQLAKVVYESSPMSYSVPM</sequence>
<dbReference type="EMBL" id="GEBQ01025244">
    <property type="protein sequence ID" value="JAT14733.1"/>
    <property type="molecule type" value="Transcribed_RNA"/>
</dbReference>
<organism evidence="1">
    <name type="scientific">Graphocephala atropunctata</name>
    <dbReference type="NCBI Taxonomy" id="36148"/>
    <lineage>
        <taxon>Eukaryota</taxon>
        <taxon>Metazoa</taxon>
        <taxon>Ecdysozoa</taxon>
        <taxon>Arthropoda</taxon>
        <taxon>Hexapoda</taxon>
        <taxon>Insecta</taxon>
        <taxon>Pterygota</taxon>
        <taxon>Neoptera</taxon>
        <taxon>Paraneoptera</taxon>
        <taxon>Hemiptera</taxon>
        <taxon>Auchenorrhyncha</taxon>
        <taxon>Membracoidea</taxon>
        <taxon>Cicadellidae</taxon>
        <taxon>Cicadellinae</taxon>
        <taxon>Cicadellini</taxon>
        <taxon>Graphocephala</taxon>
    </lineage>
</organism>
<name>A0A1B6KTF7_9HEMI</name>
<dbReference type="AlphaFoldDB" id="A0A1B6KTF7"/>
<protein>
    <submittedName>
        <fullName evidence="1">Uncharacterized protein</fullName>
    </submittedName>
</protein>
<reference evidence="1" key="1">
    <citation type="submission" date="2015-11" db="EMBL/GenBank/DDBJ databases">
        <title>De novo transcriptome assembly of four potential Pierce s Disease insect vectors from Arizona vineyards.</title>
        <authorList>
            <person name="Tassone E.E."/>
        </authorList>
    </citation>
    <scope>NUCLEOTIDE SEQUENCE</scope>
</reference>
<proteinExistence type="predicted"/>
<accession>A0A1B6KTF7</accession>